<keyword evidence="7 9" id="KW-0503">Monooxygenase</keyword>
<evidence type="ECO:0000313" key="10">
    <source>
        <dbReference type="EMBL" id="EFJ30533.1"/>
    </source>
</evidence>
<keyword evidence="4 8" id="KW-0479">Metal-binding</keyword>
<evidence type="ECO:0000256" key="5">
    <source>
        <dbReference type="ARBA" id="ARBA00023002"/>
    </source>
</evidence>
<dbReference type="AlphaFoldDB" id="D8RBN8"/>
<dbReference type="Proteomes" id="UP000001514">
    <property type="component" value="Unassembled WGS sequence"/>
</dbReference>
<dbReference type="InterPro" id="IPR017972">
    <property type="entry name" value="Cyt_P450_CS"/>
</dbReference>
<dbReference type="EMBL" id="GL377575">
    <property type="protein sequence ID" value="EFJ30533.1"/>
    <property type="molecule type" value="Genomic_DNA"/>
</dbReference>
<dbReference type="GeneID" id="9631454"/>
<dbReference type="STRING" id="88036.D8RBN8"/>
<protein>
    <submittedName>
        <fullName evidence="10">Uncharacterized protein CYP781A1</fullName>
    </submittedName>
</protein>
<evidence type="ECO:0000256" key="4">
    <source>
        <dbReference type="ARBA" id="ARBA00022723"/>
    </source>
</evidence>
<sequence>MFWIGWLCVAAAGALLASLGNVYSHWQKLPPGPWGWPIVGCLFCVSRRNLHRSFAELATKYGPIVYLNMGSRATVVISSPEVARAVFREHDVQFASRPRYSTPFKHISQNFKDLVFAPYGGRWKNLRKICSTELFTASKVNMFGGIRKAELHDFCNSIAMRAAAGEEVNLSVCFQELLTNLMSSVLFGKKFYTSDLPPVAEAAAYRATWGMLTQESGKIYLGDYIPALHWLDRLRGKDQRIRKTIIPALQGLLNSVIEERRKQLRRDKPRDFVDVMVALNDQKSLSNDEIVAIIQDMLLAGTGTTRSTLEWGFSELVRHPEVQRRAQEELDRVVGRERYVQESDLSGLPYIQALVKEIMRLHPAAPLGLPHFNSCPVSLAGYTIPANSTLHVNIWTICRDSSSWERAHEFRPERFLGSCHNLLGQHFELIPFSSGRRRCAGINLALLHVSLTLAYLLHRFEWRPPPGVDVSEIDMSETTGLACFRTVPLRVSVRPRLELP</sequence>
<dbReference type="PRINTS" id="PR00385">
    <property type="entry name" value="P450"/>
</dbReference>
<keyword evidence="5 9" id="KW-0560">Oxidoreductase</keyword>
<accession>D8RBN8</accession>
<comment type="similarity">
    <text evidence="2 9">Belongs to the cytochrome P450 family.</text>
</comment>
<proteinExistence type="inferred from homology"/>
<dbReference type="GO" id="GO:0016705">
    <property type="term" value="F:oxidoreductase activity, acting on paired donors, with incorporation or reduction of molecular oxygen"/>
    <property type="evidence" value="ECO:0007669"/>
    <property type="project" value="InterPro"/>
</dbReference>
<dbReference type="eggNOG" id="KOG0156">
    <property type="taxonomic scope" value="Eukaryota"/>
</dbReference>
<evidence type="ECO:0000256" key="6">
    <source>
        <dbReference type="ARBA" id="ARBA00023004"/>
    </source>
</evidence>
<dbReference type="SUPFAM" id="SSF48264">
    <property type="entry name" value="Cytochrome P450"/>
    <property type="match status" value="1"/>
</dbReference>
<evidence type="ECO:0000256" key="2">
    <source>
        <dbReference type="ARBA" id="ARBA00010617"/>
    </source>
</evidence>
<evidence type="ECO:0000256" key="1">
    <source>
        <dbReference type="ARBA" id="ARBA00001971"/>
    </source>
</evidence>
<dbReference type="HOGENOM" id="CLU_001570_4_0_1"/>
<dbReference type="Gramene" id="EFJ30533">
    <property type="protein sequence ID" value="EFJ30533"/>
    <property type="gene ID" value="SELMODRAFT_169986"/>
</dbReference>
<evidence type="ECO:0000313" key="11">
    <source>
        <dbReference type="Proteomes" id="UP000001514"/>
    </source>
</evidence>
<gene>
    <name evidence="10" type="primary">CYP781A1</name>
    <name evidence="10" type="ORF">SELMODRAFT_169986</name>
</gene>
<keyword evidence="11" id="KW-1185">Reference proteome</keyword>
<evidence type="ECO:0000256" key="7">
    <source>
        <dbReference type="ARBA" id="ARBA00023033"/>
    </source>
</evidence>
<dbReference type="PROSITE" id="PS00086">
    <property type="entry name" value="CYTOCHROME_P450"/>
    <property type="match status" value="1"/>
</dbReference>
<dbReference type="FunFam" id="1.10.630.10:FF:000126">
    <property type="entry name" value="Predicted protein"/>
    <property type="match status" value="1"/>
</dbReference>
<dbReference type="Gene3D" id="1.10.630.10">
    <property type="entry name" value="Cytochrome P450"/>
    <property type="match status" value="1"/>
</dbReference>
<comment type="cofactor">
    <cofactor evidence="1 8">
        <name>heme</name>
        <dbReference type="ChEBI" id="CHEBI:30413"/>
    </cofactor>
</comment>
<organism evidence="11">
    <name type="scientific">Selaginella moellendorffii</name>
    <name type="common">Spikemoss</name>
    <dbReference type="NCBI Taxonomy" id="88036"/>
    <lineage>
        <taxon>Eukaryota</taxon>
        <taxon>Viridiplantae</taxon>
        <taxon>Streptophyta</taxon>
        <taxon>Embryophyta</taxon>
        <taxon>Tracheophyta</taxon>
        <taxon>Lycopodiopsida</taxon>
        <taxon>Selaginellales</taxon>
        <taxon>Selaginellaceae</taxon>
        <taxon>Selaginella</taxon>
    </lineage>
</organism>
<dbReference type="PRINTS" id="PR00463">
    <property type="entry name" value="EP450I"/>
</dbReference>
<dbReference type="InterPro" id="IPR001128">
    <property type="entry name" value="Cyt_P450"/>
</dbReference>
<reference evidence="10 11" key="1">
    <citation type="journal article" date="2011" name="Science">
        <title>The Selaginella genome identifies genetic changes associated with the evolution of vascular plants.</title>
        <authorList>
            <person name="Banks J.A."/>
            <person name="Nishiyama T."/>
            <person name="Hasebe M."/>
            <person name="Bowman J.L."/>
            <person name="Gribskov M."/>
            <person name="dePamphilis C."/>
            <person name="Albert V.A."/>
            <person name="Aono N."/>
            <person name="Aoyama T."/>
            <person name="Ambrose B.A."/>
            <person name="Ashton N.W."/>
            <person name="Axtell M.J."/>
            <person name="Barker E."/>
            <person name="Barker M.S."/>
            <person name="Bennetzen J.L."/>
            <person name="Bonawitz N.D."/>
            <person name="Chapple C."/>
            <person name="Cheng C."/>
            <person name="Correa L.G."/>
            <person name="Dacre M."/>
            <person name="DeBarry J."/>
            <person name="Dreyer I."/>
            <person name="Elias M."/>
            <person name="Engstrom E.M."/>
            <person name="Estelle M."/>
            <person name="Feng L."/>
            <person name="Finet C."/>
            <person name="Floyd S.K."/>
            <person name="Frommer W.B."/>
            <person name="Fujita T."/>
            <person name="Gramzow L."/>
            <person name="Gutensohn M."/>
            <person name="Harholt J."/>
            <person name="Hattori M."/>
            <person name="Heyl A."/>
            <person name="Hirai T."/>
            <person name="Hiwatashi Y."/>
            <person name="Ishikawa M."/>
            <person name="Iwata M."/>
            <person name="Karol K.G."/>
            <person name="Koehler B."/>
            <person name="Kolukisaoglu U."/>
            <person name="Kubo M."/>
            <person name="Kurata T."/>
            <person name="Lalonde S."/>
            <person name="Li K."/>
            <person name="Li Y."/>
            <person name="Litt A."/>
            <person name="Lyons E."/>
            <person name="Manning G."/>
            <person name="Maruyama T."/>
            <person name="Michael T.P."/>
            <person name="Mikami K."/>
            <person name="Miyazaki S."/>
            <person name="Morinaga S."/>
            <person name="Murata T."/>
            <person name="Mueller-Roeber B."/>
            <person name="Nelson D.R."/>
            <person name="Obara M."/>
            <person name="Oguri Y."/>
            <person name="Olmstead R.G."/>
            <person name="Onodera N."/>
            <person name="Petersen B.L."/>
            <person name="Pils B."/>
            <person name="Prigge M."/>
            <person name="Rensing S.A."/>
            <person name="Riano-Pachon D.M."/>
            <person name="Roberts A.W."/>
            <person name="Sato Y."/>
            <person name="Scheller H.V."/>
            <person name="Schulz B."/>
            <person name="Schulz C."/>
            <person name="Shakirov E.V."/>
            <person name="Shibagaki N."/>
            <person name="Shinohara N."/>
            <person name="Shippen D.E."/>
            <person name="Soerensen I."/>
            <person name="Sotooka R."/>
            <person name="Sugimoto N."/>
            <person name="Sugita M."/>
            <person name="Sumikawa N."/>
            <person name="Tanurdzic M."/>
            <person name="Theissen G."/>
            <person name="Ulvskov P."/>
            <person name="Wakazuki S."/>
            <person name="Weng J.K."/>
            <person name="Willats W.W."/>
            <person name="Wipf D."/>
            <person name="Wolf P.G."/>
            <person name="Yang L."/>
            <person name="Zimmer A.D."/>
            <person name="Zhu Q."/>
            <person name="Mitros T."/>
            <person name="Hellsten U."/>
            <person name="Loque D."/>
            <person name="Otillar R."/>
            <person name="Salamov A."/>
            <person name="Schmutz J."/>
            <person name="Shapiro H."/>
            <person name="Lindquist E."/>
            <person name="Lucas S."/>
            <person name="Rokhsar D."/>
            <person name="Grigoriev I.V."/>
        </authorList>
    </citation>
    <scope>NUCLEOTIDE SEQUENCE [LARGE SCALE GENOMIC DNA]</scope>
</reference>
<dbReference type="Pfam" id="PF00067">
    <property type="entry name" value="p450"/>
    <property type="match status" value="1"/>
</dbReference>
<dbReference type="PANTHER" id="PTHR47944:SF16">
    <property type="entry name" value="CYTOCHROME P450 FAMILY 1 SUBFAMILY A POLYPEPTIDE 1"/>
    <property type="match status" value="1"/>
</dbReference>
<dbReference type="InterPro" id="IPR036396">
    <property type="entry name" value="Cyt_P450_sf"/>
</dbReference>
<dbReference type="KEGG" id="smo:SELMODRAFT_169986"/>
<feature type="binding site" description="axial binding residue" evidence="8">
    <location>
        <position position="439"/>
    </location>
    <ligand>
        <name>heme</name>
        <dbReference type="ChEBI" id="CHEBI:30413"/>
    </ligand>
    <ligandPart>
        <name>Fe</name>
        <dbReference type="ChEBI" id="CHEBI:18248"/>
    </ligandPart>
</feature>
<name>D8RBN8_SELML</name>
<evidence type="ECO:0000256" key="8">
    <source>
        <dbReference type="PIRSR" id="PIRSR602401-1"/>
    </source>
</evidence>
<dbReference type="CDD" id="cd20618">
    <property type="entry name" value="CYP71_clan"/>
    <property type="match status" value="1"/>
</dbReference>
<evidence type="ECO:0000256" key="3">
    <source>
        <dbReference type="ARBA" id="ARBA00022617"/>
    </source>
</evidence>
<dbReference type="PANTHER" id="PTHR47944">
    <property type="entry name" value="CYTOCHROME P450 98A9"/>
    <property type="match status" value="1"/>
</dbReference>
<dbReference type="GO" id="GO:0004497">
    <property type="term" value="F:monooxygenase activity"/>
    <property type="evidence" value="ECO:0007669"/>
    <property type="project" value="UniProtKB-KW"/>
</dbReference>
<dbReference type="OrthoDB" id="2789670at2759"/>
<dbReference type="InParanoid" id="D8RBN8"/>
<dbReference type="GO" id="GO:0005506">
    <property type="term" value="F:iron ion binding"/>
    <property type="evidence" value="ECO:0007669"/>
    <property type="project" value="InterPro"/>
</dbReference>
<keyword evidence="3 8" id="KW-0349">Heme</keyword>
<evidence type="ECO:0000256" key="9">
    <source>
        <dbReference type="RuleBase" id="RU000461"/>
    </source>
</evidence>
<dbReference type="GO" id="GO:0020037">
    <property type="term" value="F:heme binding"/>
    <property type="evidence" value="ECO:0007669"/>
    <property type="project" value="InterPro"/>
</dbReference>
<dbReference type="InterPro" id="IPR002401">
    <property type="entry name" value="Cyt_P450_E_grp-I"/>
</dbReference>
<keyword evidence="6 8" id="KW-0408">Iron</keyword>